<gene>
    <name evidence="1" type="ORF">SopranoGao_41</name>
</gene>
<dbReference type="Proteomes" id="UP000224252">
    <property type="component" value="Segment"/>
</dbReference>
<organism evidence="1 2">
    <name type="scientific">Klebsiella phage SopranoGao</name>
    <dbReference type="NCBI Taxonomy" id="2026944"/>
    <lineage>
        <taxon>Viruses</taxon>
        <taxon>Duplodnaviria</taxon>
        <taxon>Heunggongvirae</taxon>
        <taxon>Uroviricota</taxon>
        <taxon>Caudoviricetes</taxon>
        <taxon>Lastavirus</taxon>
        <taxon>Lastavirus sopranogao</taxon>
    </lineage>
</organism>
<protein>
    <submittedName>
        <fullName evidence="1">Uncharacterized protein</fullName>
    </submittedName>
</protein>
<name>A0A248SKU1_9CAUD</name>
<keyword evidence="2" id="KW-1185">Reference proteome</keyword>
<sequence>MTIEKPSYEELERRFQRYCKHDGGRVYDGKSNGICSICGWDTAKCQHRKADAWDKFCRECGEPLTKEGGAA</sequence>
<reference evidence="1 2" key="1">
    <citation type="submission" date="2017-08" db="EMBL/GenBank/DDBJ databases">
        <authorList>
            <person name="de Groot N.N."/>
        </authorList>
    </citation>
    <scope>NUCLEOTIDE SEQUENCE [LARGE SCALE GENOMIC DNA]</scope>
</reference>
<evidence type="ECO:0000313" key="1">
    <source>
        <dbReference type="EMBL" id="ASV45064.1"/>
    </source>
</evidence>
<dbReference type="EMBL" id="MF612073">
    <property type="protein sequence ID" value="ASV45064.1"/>
    <property type="molecule type" value="Genomic_DNA"/>
</dbReference>
<proteinExistence type="predicted"/>
<evidence type="ECO:0000313" key="2">
    <source>
        <dbReference type="Proteomes" id="UP000224252"/>
    </source>
</evidence>
<accession>A0A248SKU1</accession>